<dbReference type="AlphaFoldDB" id="A0A8J2LKX8"/>
<comment type="caution">
    <text evidence="3">The sequence shown here is derived from an EMBL/GenBank/DDBJ whole genome shotgun (WGS) entry which is preliminary data.</text>
</comment>
<evidence type="ECO:0000256" key="2">
    <source>
        <dbReference type="SAM" id="MobiDB-lite"/>
    </source>
</evidence>
<dbReference type="EMBL" id="CAJVCH010571482">
    <property type="protein sequence ID" value="CAG7837618.1"/>
    <property type="molecule type" value="Genomic_DNA"/>
</dbReference>
<protein>
    <submittedName>
        <fullName evidence="3">Uncharacterized protein</fullName>
    </submittedName>
</protein>
<dbReference type="OrthoDB" id="5803434at2759"/>
<gene>
    <name evidence="3" type="ORF">AFUS01_LOCUS46703</name>
</gene>
<dbReference type="Proteomes" id="UP000708208">
    <property type="component" value="Unassembled WGS sequence"/>
</dbReference>
<feature type="region of interest" description="Disordered" evidence="2">
    <location>
        <begin position="252"/>
        <end position="287"/>
    </location>
</feature>
<evidence type="ECO:0000313" key="4">
    <source>
        <dbReference type="Proteomes" id="UP000708208"/>
    </source>
</evidence>
<keyword evidence="1" id="KW-0175">Coiled coil</keyword>
<feature type="coiled-coil region" evidence="1">
    <location>
        <begin position="101"/>
        <end position="169"/>
    </location>
</feature>
<name>A0A8J2LKX8_9HEXA</name>
<organism evidence="3 4">
    <name type="scientific">Allacma fusca</name>
    <dbReference type="NCBI Taxonomy" id="39272"/>
    <lineage>
        <taxon>Eukaryota</taxon>
        <taxon>Metazoa</taxon>
        <taxon>Ecdysozoa</taxon>
        <taxon>Arthropoda</taxon>
        <taxon>Hexapoda</taxon>
        <taxon>Collembola</taxon>
        <taxon>Symphypleona</taxon>
        <taxon>Sminthuridae</taxon>
        <taxon>Allacma</taxon>
    </lineage>
</organism>
<evidence type="ECO:0000313" key="3">
    <source>
        <dbReference type="EMBL" id="CAG7837618.1"/>
    </source>
</evidence>
<keyword evidence="4" id="KW-1185">Reference proteome</keyword>
<reference evidence="3" key="1">
    <citation type="submission" date="2021-06" db="EMBL/GenBank/DDBJ databases">
        <authorList>
            <person name="Hodson N. C."/>
            <person name="Mongue J. A."/>
            <person name="Jaron S. K."/>
        </authorList>
    </citation>
    <scope>NUCLEOTIDE SEQUENCE</scope>
</reference>
<feature type="compositionally biased region" description="Polar residues" evidence="2">
    <location>
        <begin position="252"/>
        <end position="283"/>
    </location>
</feature>
<sequence length="390" mass="43367">MDKPSFIMSVRRGGAKLRAMSKAHTPLHVMIWQAREAQSALLAAATAQKTLFSDIASWASQENRALSDVCSSASELSSLYSGVQVQIALAYKSFRKDMMLILEGEKRCDGAQRKLQEAEEKRLKLRRQVLKIQNKRLVEGENPRRSADFTGLQTQLAEAERTADRLHVEACDASREQEAVKLVVVRSALAKLSESHLVMSSQSRVIFEANRELTLELPEPPPPGDPLSCLRYNGHETTRAVIERVKSQVQVNSPTNYTSPGQPVFTSTPTHRPTAPPDSNAQTDPPPPYNASLFSFQVCEKSESLAGSCFSSFGMNMTITDDADDPLVVLDDHYITMQSLHPLPLPGILEAILPGHRMVAIRPKIPLRFRIRFIQAQFRDINDQAPVIPM</sequence>
<proteinExistence type="predicted"/>
<evidence type="ECO:0000256" key="1">
    <source>
        <dbReference type="SAM" id="Coils"/>
    </source>
</evidence>
<accession>A0A8J2LKX8</accession>